<keyword evidence="1" id="KW-1133">Transmembrane helix</keyword>
<dbReference type="OrthoDB" id="7864031at2759"/>
<evidence type="ECO:0000313" key="3">
    <source>
        <dbReference type="Proteomes" id="UP000515160"/>
    </source>
</evidence>
<feature type="transmembrane region" description="Helical" evidence="1">
    <location>
        <begin position="83"/>
        <end position="104"/>
    </location>
</feature>
<keyword evidence="1" id="KW-0812">Transmembrane</keyword>
<reference evidence="4" key="1">
    <citation type="submission" date="2025-08" db="UniProtKB">
        <authorList>
            <consortium name="RefSeq"/>
        </authorList>
    </citation>
    <scope>IDENTIFICATION</scope>
    <source>
        <strain evidence="4">15112-1751.03</strain>
        <tissue evidence="4">Whole Adult</tissue>
    </source>
</reference>
<proteinExistence type="predicted"/>
<dbReference type="RefSeq" id="XP_034104587.1">
    <property type="nucleotide sequence ID" value="XM_034248696.2"/>
</dbReference>
<accession>A0A6P8Y871</accession>
<dbReference type="AlphaFoldDB" id="A0A6P8Y871"/>
<protein>
    <submittedName>
        <fullName evidence="4">Uncharacterized protein LOC117568223</fullName>
    </submittedName>
</protein>
<dbReference type="Proteomes" id="UP000515160">
    <property type="component" value="Chromosome 3"/>
</dbReference>
<dbReference type="GeneID" id="117568223"/>
<feature type="chain" id="PRO_5028474812" evidence="2">
    <location>
        <begin position="19"/>
        <end position="138"/>
    </location>
</feature>
<evidence type="ECO:0000313" key="4">
    <source>
        <dbReference type="RefSeq" id="XP_034104587.1"/>
    </source>
</evidence>
<keyword evidence="1" id="KW-0472">Membrane</keyword>
<name>A0A6P8Y871_DROAB</name>
<organism evidence="3 4">
    <name type="scientific">Drosophila albomicans</name>
    <name type="common">Fruit fly</name>
    <dbReference type="NCBI Taxonomy" id="7291"/>
    <lineage>
        <taxon>Eukaryota</taxon>
        <taxon>Metazoa</taxon>
        <taxon>Ecdysozoa</taxon>
        <taxon>Arthropoda</taxon>
        <taxon>Hexapoda</taxon>
        <taxon>Insecta</taxon>
        <taxon>Pterygota</taxon>
        <taxon>Neoptera</taxon>
        <taxon>Endopterygota</taxon>
        <taxon>Diptera</taxon>
        <taxon>Brachycera</taxon>
        <taxon>Muscomorpha</taxon>
        <taxon>Ephydroidea</taxon>
        <taxon>Drosophilidae</taxon>
        <taxon>Drosophila</taxon>
    </lineage>
</organism>
<feature type="signal peptide" evidence="2">
    <location>
        <begin position="1"/>
        <end position="18"/>
    </location>
</feature>
<evidence type="ECO:0000256" key="2">
    <source>
        <dbReference type="SAM" id="SignalP"/>
    </source>
</evidence>
<gene>
    <name evidence="4" type="primary">LOC117568223</name>
</gene>
<evidence type="ECO:0000256" key="1">
    <source>
        <dbReference type="SAM" id="Phobius"/>
    </source>
</evidence>
<keyword evidence="2" id="KW-0732">Signal</keyword>
<sequence>MQLLVLFAFCCLAVALEATQKPEATFLPRYTLLSESKKDEQQLDRQPNIEQQPWRRLSYSNYGNNWPAAAPAASLAALLGPGLLLLGVNLGALLYMLLGLLGLAPTQRLGAWQAGEFYRNDRREQLGAGKEADMYLLN</sequence>
<keyword evidence="3" id="KW-1185">Reference proteome</keyword>